<name>A0A9Q9CC57_ENCHE</name>
<reference evidence="1" key="1">
    <citation type="submission" date="2021-05" db="EMBL/GenBank/DDBJ databases">
        <title>Encephalitozoon hellem ATCC 50604 Complete Genome.</title>
        <authorList>
            <person name="Mascarenhas dos Santos A.C."/>
            <person name="Julian A.T."/>
            <person name="Pombert J.-F."/>
        </authorList>
    </citation>
    <scope>NUCLEOTIDE SEQUENCE</scope>
    <source>
        <strain evidence="1">ATCC 50604</strain>
    </source>
</reference>
<evidence type="ECO:0000313" key="2">
    <source>
        <dbReference type="Proteomes" id="UP001059546"/>
    </source>
</evidence>
<dbReference type="InterPro" id="IPR016024">
    <property type="entry name" value="ARM-type_fold"/>
</dbReference>
<accession>A0A9Q9CC57</accession>
<sequence length="735" mass="84551">MRLEDLFVRLRDDPSAMSEIEKEVQMCIGSPDLTPAKDLMNSAIPEIKFYALKIVEERIRGKKMAGITPEEEMSFMSGVVQATNTDKAAQVFALLGIYEWPSSFPQFFSIIIDLLSHRKEVGYKILENFLYLCNYSQEINEERKDELKRGCAVMSHAYMPLFDDSMAEYIIPILTESLKMMPRTFDCSIVLRRGSEFPDKTIEFLNDGMDMLDIESVIDLASRMDISYGMIMCFNNLKDKTPQVRNVKKMYEYVFKGLRKDLITFSASIEFWTKLFSRGGMEEIVGEVQTEVVSIYLSIDERQRTEIEGEVFGLFNVICRNYPGTVINFISVNGDCIGRKLALYFLKKLFGSSSSGIPSDLTFRDPILRCSLAIYKKDPSAVDHIQYFDLNEKESCRLVIRILEMFPLSAPQLEHILSRCNVSDKTYANEVIVECFTRLGRGEEFTEKWTHDEIIRFFFYLKKQPEKFRRFSGTYYRTFLERAPFDRCFAILRMLGDIPEEILRKIYSDIDSYPAADVSCFNRDLLCYLENQSPFIQKEITRLVNEWRVSEDPGDLVACVKSLVHVIANASGLSGEQKFCPYVNELIEILQIDEPTVVKKVSETFNTHSGPFDTHRAVYLFMVSYNSGALENAHSSIISSLTICIKQENGPKAFSETLGIDQSSCINLREDVLKSQTRRAQSLVRAFLQSYKGKPLNSLYANDFKVKGQNFLEKIPSRKEVEFEIERSFFEDGVQ</sequence>
<dbReference type="AlphaFoldDB" id="A0A9Q9CC57"/>
<evidence type="ECO:0000313" key="1">
    <source>
        <dbReference type="EMBL" id="UTX43143.1"/>
    </source>
</evidence>
<dbReference type="InterPro" id="IPR011989">
    <property type="entry name" value="ARM-like"/>
</dbReference>
<protein>
    <submittedName>
        <fullName evidence="1">Transportin-3</fullName>
    </submittedName>
</protein>
<gene>
    <name evidence="1" type="ORF">GPU96_05g08820</name>
</gene>
<dbReference type="SUPFAM" id="SSF48371">
    <property type="entry name" value="ARM repeat"/>
    <property type="match status" value="1"/>
</dbReference>
<dbReference type="Proteomes" id="UP001059546">
    <property type="component" value="Chromosome V"/>
</dbReference>
<dbReference type="Gene3D" id="1.25.10.10">
    <property type="entry name" value="Leucine-rich Repeat Variant"/>
    <property type="match status" value="1"/>
</dbReference>
<dbReference type="EMBL" id="CP075151">
    <property type="protein sequence ID" value="UTX43143.1"/>
    <property type="molecule type" value="Genomic_DNA"/>
</dbReference>
<proteinExistence type="predicted"/>
<organism evidence="1 2">
    <name type="scientific">Encephalitozoon hellem</name>
    <name type="common">Microsporidian parasite</name>
    <dbReference type="NCBI Taxonomy" id="27973"/>
    <lineage>
        <taxon>Eukaryota</taxon>
        <taxon>Fungi</taxon>
        <taxon>Fungi incertae sedis</taxon>
        <taxon>Microsporidia</taxon>
        <taxon>Unikaryonidae</taxon>
        <taxon>Encephalitozoon</taxon>
    </lineage>
</organism>